<dbReference type="SMART" id="SM00304">
    <property type="entry name" value="HAMP"/>
    <property type="match status" value="1"/>
</dbReference>
<dbReference type="Gene3D" id="6.10.340.10">
    <property type="match status" value="1"/>
</dbReference>
<feature type="domain" description="Methyl-accepting transducer" evidence="8">
    <location>
        <begin position="292"/>
        <end position="549"/>
    </location>
</feature>
<dbReference type="GO" id="GO:0007165">
    <property type="term" value="P:signal transduction"/>
    <property type="evidence" value="ECO:0007669"/>
    <property type="project" value="UniProtKB-KW"/>
</dbReference>
<dbReference type="InterPro" id="IPR004089">
    <property type="entry name" value="MCPsignal_dom"/>
</dbReference>
<dbReference type="GeneID" id="42306151"/>
<dbReference type="PANTHER" id="PTHR32089">
    <property type="entry name" value="METHYL-ACCEPTING CHEMOTAXIS PROTEIN MCPB"/>
    <property type="match status" value="1"/>
</dbReference>
<evidence type="ECO:0000313" key="10">
    <source>
        <dbReference type="EMBL" id="SDI25219.1"/>
    </source>
</evidence>
<dbReference type="CDD" id="cd06225">
    <property type="entry name" value="HAMP"/>
    <property type="match status" value="1"/>
</dbReference>
<dbReference type="PROSITE" id="PS50111">
    <property type="entry name" value="CHEMOTAXIS_TRANSDUC_2"/>
    <property type="match status" value="1"/>
</dbReference>
<evidence type="ECO:0000256" key="1">
    <source>
        <dbReference type="ARBA" id="ARBA00004236"/>
    </source>
</evidence>
<dbReference type="InterPro" id="IPR029151">
    <property type="entry name" value="Sensor-like_sf"/>
</dbReference>
<organism evidence="10 11">
    <name type="scientific">Aneurinibacillus migulanus</name>
    <name type="common">Bacillus migulanus</name>
    <dbReference type="NCBI Taxonomy" id="47500"/>
    <lineage>
        <taxon>Bacteria</taxon>
        <taxon>Bacillati</taxon>
        <taxon>Bacillota</taxon>
        <taxon>Bacilli</taxon>
        <taxon>Bacillales</taxon>
        <taxon>Paenibacillaceae</taxon>
        <taxon>Aneurinibacillus group</taxon>
        <taxon>Aneurinibacillus</taxon>
    </lineage>
</organism>
<keyword evidence="7" id="KW-0812">Transmembrane</keyword>
<comment type="subcellular location">
    <subcellularLocation>
        <location evidence="1">Cell membrane</location>
    </subcellularLocation>
</comment>
<evidence type="ECO:0000256" key="4">
    <source>
        <dbReference type="ARBA" id="ARBA00023224"/>
    </source>
</evidence>
<dbReference type="Gene3D" id="1.10.287.950">
    <property type="entry name" value="Methyl-accepting chemotaxis protein"/>
    <property type="match status" value="1"/>
</dbReference>
<dbReference type="SUPFAM" id="SSF103190">
    <property type="entry name" value="Sensory domain-like"/>
    <property type="match status" value="1"/>
</dbReference>
<dbReference type="Gene3D" id="3.30.450.20">
    <property type="entry name" value="PAS domain"/>
    <property type="match status" value="1"/>
</dbReference>
<gene>
    <name evidence="10" type="ORF">SAMN04487909_102279</name>
</gene>
<evidence type="ECO:0000256" key="7">
    <source>
        <dbReference type="SAM" id="Phobius"/>
    </source>
</evidence>
<feature type="transmembrane region" description="Helical" evidence="7">
    <location>
        <begin position="196"/>
        <end position="215"/>
    </location>
</feature>
<evidence type="ECO:0000259" key="8">
    <source>
        <dbReference type="PROSITE" id="PS50111"/>
    </source>
</evidence>
<feature type="domain" description="HAMP" evidence="9">
    <location>
        <begin position="216"/>
        <end position="273"/>
    </location>
</feature>
<keyword evidence="7" id="KW-1133">Transmembrane helix</keyword>
<accession>A0A1G8J1V5</accession>
<keyword evidence="4 6" id="KW-0807">Transducer</keyword>
<sequence length="578" mass="63259">MKTMGIRNKLLSLFIIIVILILVTTAFLNYKSTQQAIKESIGNVGVQTALNVAQSINVATYEKFLQNPIEGREYWELRNQLNDIREKTDALYITIMKVDSEGAATIMVDGQPKGSKDASPIGEKSLSEPEIFKPILNGETNYTDIGHNEKYGDFASAVAPLKNSQGEIIGAVDVDMKAQFVNSVVKKVIFSNLPTLLISSVALLFCTSFLVLIILRKSLRPLEFISARAEKIAKGDFTVDTQQTFPTIQSKDEIGHLSRSFDVMEQNISHLLRQVYTAVEHVASASDNVLHSSSQAGEISMQVSHTINEVAVGNTRQADQVSSILNMIQQANERIMLGCEQADRNVQNAGEAVALSVEGNKAIHESIEHLDIIMQETSLATHSIQTLGTRSDEIGDIINVITSLSNQTNLLALNAAIEAARAGEHGKGFAVVADEVRKLAEESNKAAGRITGLIKDIQGETFETIRIMENNKESVENQVALIHQGGRALEDILKKVSQTEIESKETKDNLLKISKNIEEVLSSIQEISSITEQSAAASEEVAASAQEQTRAVEEIASNSNEMKLLSEKLKIEVNKFVL</sequence>
<dbReference type="RefSeq" id="WP_052811712.1">
    <property type="nucleotide sequence ID" value="NZ_BJOA01000008.1"/>
</dbReference>
<comment type="similarity">
    <text evidence="5">Belongs to the methyl-accepting chemotaxis (MCP) protein family.</text>
</comment>
<dbReference type="AlphaFoldDB" id="A0A1G8J1V5"/>
<dbReference type="Pfam" id="PF00672">
    <property type="entry name" value="HAMP"/>
    <property type="match status" value="1"/>
</dbReference>
<reference evidence="10 11" key="1">
    <citation type="submission" date="2016-10" db="EMBL/GenBank/DDBJ databases">
        <authorList>
            <person name="de Groot N.N."/>
        </authorList>
    </citation>
    <scope>NUCLEOTIDE SEQUENCE [LARGE SCALE GENOMIC DNA]</scope>
    <source>
        <strain evidence="10 11">DSM 2895</strain>
    </source>
</reference>
<dbReference type="InterPro" id="IPR003660">
    <property type="entry name" value="HAMP_dom"/>
</dbReference>
<evidence type="ECO:0000259" key="9">
    <source>
        <dbReference type="PROSITE" id="PS50885"/>
    </source>
</evidence>
<dbReference type="Proteomes" id="UP000182836">
    <property type="component" value="Unassembled WGS sequence"/>
</dbReference>
<keyword evidence="3 7" id="KW-0472">Membrane</keyword>
<dbReference type="PANTHER" id="PTHR32089:SF112">
    <property type="entry name" value="LYSOZYME-LIKE PROTEIN-RELATED"/>
    <property type="match status" value="1"/>
</dbReference>
<dbReference type="GO" id="GO:0005886">
    <property type="term" value="C:plasma membrane"/>
    <property type="evidence" value="ECO:0007669"/>
    <property type="project" value="UniProtKB-SubCell"/>
</dbReference>
<dbReference type="OrthoDB" id="369835at2"/>
<evidence type="ECO:0000256" key="3">
    <source>
        <dbReference type="ARBA" id="ARBA00023136"/>
    </source>
</evidence>
<evidence type="ECO:0000313" key="11">
    <source>
        <dbReference type="Proteomes" id="UP000182836"/>
    </source>
</evidence>
<proteinExistence type="inferred from homology"/>
<dbReference type="CDD" id="cd11386">
    <property type="entry name" value="MCP_signal"/>
    <property type="match status" value="1"/>
</dbReference>
<protein>
    <submittedName>
        <fullName evidence="10">Methyl-accepting chemotaxis protein</fullName>
    </submittedName>
</protein>
<evidence type="ECO:0000256" key="6">
    <source>
        <dbReference type="PROSITE-ProRule" id="PRU00284"/>
    </source>
</evidence>
<name>A0A1G8J1V5_ANEMI</name>
<keyword evidence="2" id="KW-1003">Cell membrane</keyword>
<dbReference type="SUPFAM" id="SSF58104">
    <property type="entry name" value="Methyl-accepting chemotaxis protein (MCP) signaling domain"/>
    <property type="match status" value="1"/>
</dbReference>
<evidence type="ECO:0000256" key="5">
    <source>
        <dbReference type="ARBA" id="ARBA00029447"/>
    </source>
</evidence>
<dbReference type="Pfam" id="PF00015">
    <property type="entry name" value="MCPsignal"/>
    <property type="match status" value="1"/>
</dbReference>
<dbReference type="PROSITE" id="PS50885">
    <property type="entry name" value="HAMP"/>
    <property type="match status" value="1"/>
</dbReference>
<dbReference type="EMBL" id="FNED01000002">
    <property type="protein sequence ID" value="SDI25219.1"/>
    <property type="molecule type" value="Genomic_DNA"/>
</dbReference>
<dbReference type="SMART" id="SM00283">
    <property type="entry name" value="MA"/>
    <property type="match status" value="1"/>
</dbReference>
<evidence type="ECO:0000256" key="2">
    <source>
        <dbReference type="ARBA" id="ARBA00022475"/>
    </source>
</evidence>